<evidence type="ECO:0000313" key="1">
    <source>
        <dbReference type="Proteomes" id="UP000887565"/>
    </source>
</evidence>
<dbReference type="Proteomes" id="UP000887565">
    <property type="component" value="Unplaced"/>
</dbReference>
<protein>
    <submittedName>
        <fullName evidence="2">Uncharacterized protein</fullName>
    </submittedName>
</protein>
<sequence>MLVRIIWNYLGNFQSICSSLMDEKTFLIDYNNERAFTEFSWMDYIYFLIYDNQEEFGAETAGDKVAAAETASAELAGAQTAALTWEL</sequence>
<keyword evidence="1" id="KW-1185">Reference proteome</keyword>
<reference evidence="2" key="1">
    <citation type="submission" date="2022-11" db="UniProtKB">
        <authorList>
            <consortium name="WormBaseParasite"/>
        </authorList>
    </citation>
    <scope>IDENTIFICATION</scope>
</reference>
<evidence type="ECO:0000313" key="2">
    <source>
        <dbReference type="WBParaSite" id="nRc.2.0.1.t40539-RA"/>
    </source>
</evidence>
<dbReference type="AlphaFoldDB" id="A0A915KPZ6"/>
<proteinExistence type="predicted"/>
<name>A0A915KPZ6_ROMCU</name>
<dbReference type="WBParaSite" id="nRc.2.0.1.t40539-RA">
    <property type="protein sequence ID" value="nRc.2.0.1.t40539-RA"/>
    <property type="gene ID" value="nRc.2.0.1.g40539"/>
</dbReference>
<organism evidence="1 2">
    <name type="scientific">Romanomermis culicivorax</name>
    <name type="common">Nematode worm</name>
    <dbReference type="NCBI Taxonomy" id="13658"/>
    <lineage>
        <taxon>Eukaryota</taxon>
        <taxon>Metazoa</taxon>
        <taxon>Ecdysozoa</taxon>
        <taxon>Nematoda</taxon>
        <taxon>Enoplea</taxon>
        <taxon>Dorylaimia</taxon>
        <taxon>Mermithida</taxon>
        <taxon>Mermithoidea</taxon>
        <taxon>Mermithidae</taxon>
        <taxon>Romanomermis</taxon>
    </lineage>
</organism>
<accession>A0A915KPZ6</accession>